<gene>
    <name evidence="2" type="ORF">R1flu_007775</name>
</gene>
<proteinExistence type="predicted"/>
<organism evidence="2 3">
    <name type="scientific">Riccia fluitans</name>
    <dbReference type="NCBI Taxonomy" id="41844"/>
    <lineage>
        <taxon>Eukaryota</taxon>
        <taxon>Viridiplantae</taxon>
        <taxon>Streptophyta</taxon>
        <taxon>Embryophyta</taxon>
        <taxon>Marchantiophyta</taxon>
        <taxon>Marchantiopsida</taxon>
        <taxon>Marchantiidae</taxon>
        <taxon>Marchantiales</taxon>
        <taxon>Ricciaceae</taxon>
        <taxon>Riccia</taxon>
    </lineage>
</organism>
<dbReference type="EMBL" id="JBHFFA010000003">
    <property type="protein sequence ID" value="KAL2636296.1"/>
    <property type="molecule type" value="Genomic_DNA"/>
</dbReference>
<protein>
    <submittedName>
        <fullName evidence="2">Uncharacterized protein</fullName>
    </submittedName>
</protein>
<keyword evidence="3" id="KW-1185">Reference proteome</keyword>
<sequence length="66" mass="7185">MIGRSEKQGETLVPRDNQSGSIHVSTFNLEATSEDNISTQEVRVILLIPKTASVSSPQTQSVLVEM</sequence>
<reference evidence="2 3" key="1">
    <citation type="submission" date="2024-09" db="EMBL/GenBank/DDBJ databases">
        <title>Chromosome-scale assembly of Riccia fluitans.</title>
        <authorList>
            <person name="Paukszto L."/>
            <person name="Sawicki J."/>
            <person name="Karawczyk K."/>
            <person name="Piernik-Szablinska J."/>
            <person name="Szczecinska M."/>
            <person name="Mazdziarz M."/>
        </authorList>
    </citation>
    <scope>NUCLEOTIDE SEQUENCE [LARGE SCALE GENOMIC DNA]</scope>
    <source>
        <strain evidence="2">Rf_01</strain>
        <tissue evidence="2">Aerial parts of the thallus</tissue>
    </source>
</reference>
<name>A0ABD1YZW5_9MARC</name>
<evidence type="ECO:0000313" key="2">
    <source>
        <dbReference type="EMBL" id="KAL2636296.1"/>
    </source>
</evidence>
<evidence type="ECO:0000256" key="1">
    <source>
        <dbReference type="SAM" id="MobiDB-lite"/>
    </source>
</evidence>
<accession>A0ABD1YZW5</accession>
<dbReference type="AlphaFoldDB" id="A0ABD1YZW5"/>
<dbReference type="Proteomes" id="UP001605036">
    <property type="component" value="Unassembled WGS sequence"/>
</dbReference>
<comment type="caution">
    <text evidence="2">The sequence shown here is derived from an EMBL/GenBank/DDBJ whole genome shotgun (WGS) entry which is preliminary data.</text>
</comment>
<evidence type="ECO:0000313" key="3">
    <source>
        <dbReference type="Proteomes" id="UP001605036"/>
    </source>
</evidence>
<feature type="region of interest" description="Disordered" evidence="1">
    <location>
        <begin position="1"/>
        <end position="21"/>
    </location>
</feature>